<gene>
    <name evidence="1" type="ORF">Fmac_002203</name>
</gene>
<organism evidence="1 2">
    <name type="scientific">Flemingia macrophylla</name>
    <dbReference type="NCBI Taxonomy" id="520843"/>
    <lineage>
        <taxon>Eukaryota</taxon>
        <taxon>Viridiplantae</taxon>
        <taxon>Streptophyta</taxon>
        <taxon>Embryophyta</taxon>
        <taxon>Tracheophyta</taxon>
        <taxon>Spermatophyta</taxon>
        <taxon>Magnoliopsida</taxon>
        <taxon>eudicotyledons</taxon>
        <taxon>Gunneridae</taxon>
        <taxon>Pentapetalae</taxon>
        <taxon>rosids</taxon>
        <taxon>fabids</taxon>
        <taxon>Fabales</taxon>
        <taxon>Fabaceae</taxon>
        <taxon>Papilionoideae</taxon>
        <taxon>50 kb inversion clade</taxon>
        <taxon>NPAAA clade</taxon>
        <taxon>indigoferoid/millettioid clade</taxon>
        <taxon>Phaseoleae</taxon>
        <taxon>Flemingia</taxon>
    </lineage>
</organism>
<proteinExistence type="predicted"/>
<name>A0ABD1NK16_9FABA</name>
<dbReference type="Proteomes" id="UP001603857">
    <property type="component" value="Unassembled WGS sequence"/>
</dbReference>
<evidence type="ECO:0000313" key="1">
    <source>
        <dbReference type="EMBL" id="KAL2348203.1"/>
    </source>
</evidence>
<evidence type="ECO:0000313" key="2">
    <source>
        <dbReference type="Proteomes" id="UP001603857"/>
    </source>
</evidence>
<dbReference type="AlphaFoldDB" id="A0ABD1NK16"/>
<sequence length="156" mass="17379">MVDTAKFPNSLEVMFNSSESKENLFQQLLAEGVFDITLLREKPEDCKTSKRLALSNLSTSRWTIMWRPKTAITKVGCEGREAAEHEGCYGAKCLFALPPATSLMVNSLNFVDESTDYDLLLSNTYFPEAKLLHPTLTLGAQASTDNNSVYSHLGHR</sequence>
<comment type="caution">
    <text evidence="1">The sequence shown here is derived from an EMBL/GenBank/DDBJ whole genome shotgun (WGS) entry which is preliminary data.</text>
</comment>
<keyword evidence="2" id="KW-1185">Reference proteome</keyword>
<protein>
    <submittedName>
        <fullName evidence="1">Uncharacterized protein</fullName>
    </submittedName>
</protein>
<reference evidence="1 2" key="1">
    <citation type="submission" date="2024-08" db="EMBL/GenBank/DDBJ databases">
        <title>Insights into the chromosomal genome structure of Flemingia macrophylla.</title>
        <authorList>
            <person name="Ding Y."/>
            <person name="Zhao Y."/>
            <person name="Bi W."/>
            <person name="Wu M."/>
            <person name="Zhao G."/>
            <person name="Gong Y."/>
            <person name="Li W."/>
            <person name="Zhang P."/>
        </authorList>
    </citation>
    <scope>NUCLEOTIDE SEQUENCE [LARGE SCALE GENOMIC DNA]</scope>
    <source>
        <strain evidence="1">DYQJB</strain>
        <tissue evidence="1">Leaf</tissue>
    </source>
</reference>
<dbReference type="EMBL" id="JBGMDY010000001">
    <property type="protein sequence ID" value="KAL2348203.1"/>
    <property type="molecule type" value="Genomic_DNA"/>
</dbReference>
<accession>A0ABD1NK16</accession>